<comment type="caution">
    <text evidence="5">The sequence shown here is derived from an EMBL/GenBank/DDBJ whole genome shotgun (WGS) entry which is preliminary data.</text>
</comment>
<dbReference type="GO" id="GO:0045053">
    <property type="term" value="P:protein retention in Golgi apparatus"/>
    <property type="evidence" value="ECO:0007669"/>
    <property type="project" value="TreeGrafter"/>
</dbReference>
<feature type="domain" description="PH" evidence="4">
    <location>
        <begin position="774"/>
        <end position="873"/>
    </location>
</feature>
<dbReference type="PROSITE" id="PS50003">
    <property type="entry name" value="PH_DOMAIN"/>
    <property type="match status" value="1"/>
</dbReference>
<dbReference type="GO" id="GO:0006869">
    <property type="term" value="P:lipid transport"/>
    <property type="evidence" value="ECO:0007669"/>
    <property type="project" value="UniProtKB-KW"/>
</dbReference>
<proteinExistence type="inferred from homology"/>
<dbReference type="Gene3D" id="2.30.29.30">
    <property type="entry name" value="Pleckstrin-homology domain (PH domain)/Phosphotyrosine-binding domain (PTB)"/>
    <property type="match status" value="1"/>
</dbReference>
<reference evidence="5 6" key="1">
    <citation type="journal article" date="2018" name="BMC Genomics">
        <title>The genome of Naegleria lovaniensis, the basis for a comparative approach to unravel pathogenicity factors of the human pathogenic amoeba N. fowleri.</title>
        <authorList>
            <person name="Liechti N."/>
            <person name="Schurch N."/>
            <person name="Bruggmann R."/>
            <person name="Wittwer M."/>
        </authorList>
    </citation>
    <scope>NUCLEOTIDE SEQUENCE [LARGE SCALE GENOMIC DNA]</scope>
    <source>
        <strain evidence="5 6">ATCC 30569</strain>
    </source>
</reference>
<dbReference type="InterPro" id="IPR001849">
    <property type="entry name" value="PH_domain"/>
</dbReference>
<keyword evidence="2" id="KW-0813">Transport</keyword>
<evidence type="ECO:0000256" key="1">
    <source>
        <dbReference type="ARBA" id="ARBA00006545"/>
    </source>
</evidence>
<dbReference type="InterPro" id="IPR026854">
    <property type="entry name" value="VPS13_N"/>
</dbReference>
<dbReference type="Pfam" id="PF25037">
    <property type="entry name" value="VPS13_C"/>
    <property type="match status" value="1"/>
</dbReference>
<evidence type="ECO:0000256" key="2">
    <source>
        <dbReference type="ARBA" id="ARBA00022448"/>
    </source>
</evidence>
<dbReference type="PANTHER" id="PTHR16166:SF93">
    <property type="entry name" value="INTERMEMBRANE LIPID TRANSFER PROTEIN VPS13"/>
    <property type="match status" value="1"/>
</dbReference>
<gene>
    <name evidence="5" type="ORF">C9374_000959</name>
</gene>
<dbReference type="EMBL" id="PYSW02000011">
    <property type="protein sequence ID" value="KAG2388109.1"/>
    <property type="molecule type" value="Genomic_DNA"/>
</dbReference>
<organism evidence="5 6">
    <name type="scientific">Naegleria lovaniensis</name>
    <name type="common">Amoeba</name>
    <dbReference type="NCBI Taxonomy" id="51637"/>
    <lineage>
        <taxon>Eukaryota</taxon>
        <taxon>Discoba</taxon>
        <taxon>Heterolobosea</taxon>
        <taxon>Tetramitia</taxon>
        <taxon>Eutetramitia</taxon>
        <taxon>Vahlkampfiidae</taxon>
        <taxon>Naegleria</taxon>
    </lineage>
</organism>
<evidence type="ECO:0000259" key="4">
    <source>
        <dbReference type="PROSITE" id="PS50003"/>
    </source>
</evidence>
<dbReference type="GO" id="GO:0006623">
    <property type="term" value="P:protein targeting to vacuole"/>
    <property type="evidence" value="ECO:0007669"/>
    <property type="project" value="TreeGrafter"/>
</dbReference>
<dbReference type="InterPro" id="IPR056748">
    <property type="entry name" value="VPS13-like_C"/>
</dbReference>
<dbReference type="InterPro" id="IPR011993">
    <property type="entry name" value="PH-like_dom_sf"/>
</dbReference>
<dbReference type="PANTHER" id="PTHR16166">
    <property type="entry name" value="VACUOLAR PROTEIN SORTING-ASSOCIATED PROTEIN VPS13"/>
    <property type="match status" value="1"/>
</dbReference>
<comment type="similarity">
    <text evidence="1">Belongs to the VPS13 family.</text>
</comment>
<name>A0AA88GXU9_NAELO</name>
<dbReference type="SUPFAM" id="SSF50729">
    <property type="entry name" value="PH domain-like"/>
    <property type="match status" value="1"/>
</dbReference>
<dbReference type="RefSeq" id="XP_044552101.1">
    <property type="nucleotide sequence ID" value="XM_044699793.1"/>
</dbReference>
<dbReference type="SMART" id="SM00233">
    <property type="entry name" value="PH"/>
    <property type="match status" value="1"/>
</dbReference>
<dbReference type="Pfam" id="PF00169">
    <property type="entry name" value="PH"/>
    <property type="match status" value="1"/>
</dbReference>
<keyword evidence="3" id="KW-0445">Lipid transport</keyword>
<accession>A0AA88GXU9</accession>
<dbReference type="InterPro" id="IPR056747">
    <property type="entry name" value="VPS13-like_M"/>
</dbReference>
<keyword evidence="6" id="KW-1185">Reference proteome</keyword>
<dbReference type="InterPro" id="IPR009543">
    <property type="entry name" value="VPS13_VAB"/>
</dbReference>
<dbReference type="GeneID" id="68093415"/>
<dbReference type="Proteomes" id="UP000816034">
    <property type="component" value="Unassembled WGS sequence"/>
</dbReference>
<dbReference type="Pfam" id="PF25033">
    <property type="entry name" value="VPS13_M"/>
    <property type="match status" value="1"/>
</dbReference>
<protein>
    <recommendedName>
        <fullName evidence="4">PH domain-containing protein</fullName>
    </recommendedName>
</protein>
<dbReference type="Pfam" id="PF25036">
    <property type="entry name" value="VPS13_VAB"/>
    <property type="match status" value="1"/>
</dbReference>
<evidence type="ECO:0000256" key="3">
    <source>
        <dbReference type="ARBA" id="ARBA00023055"/>
    </source>
</evidence>
<evidence type="ECO:0000313" key="6">
    <source>
        <dbReference type="Proteomes" id="UP000816034"/>
    </source>
</evidence>
<sequence>MVIEDLVSRIMVPYLQQYVDNFDKKNLNIAVLKGVASLKDVKLKEYALDNISDTIPFYISFSHISLLEFDVPYTSLNAKSVVCSLKDVYIVLRPKMKRPYNQEEEKQRQRELKKHLLDQFEKQQLEKEKQKDNPEKTEEGFFDKLIETVLNNLKIKLENIHIQYQDDDNCVAGFSLESMEVNSTDSNFEKKFQKNLGELTYKLLTMQKLAIYLNPWTEEEKVVNNCIQNRMSDQEIIQKINAIQNRVYLLKPVDGCLKLTMQKLSASGIDLNKPQFNAVFEFMNDIQMCLSQNQYNSIFKIVEYLTNYSVQSQYRHFRPNNFDPLAYWKYAINCVTHQKRQERMSKIYEQTVADTCREYVRVYKIIVKVPWVQHKATPNDVHIFKKIEEERSIQEILYFRKCAHKEINQEAKNFEENKKRKSSWFSAEKLQEKAIELSDKVKEELYKSIGFEESAPVVVPDDYVKVQVHVDLAKLSFLVYHEKSDLMELVVDRFVSDIQVLPHKAFRVCASMGNFTLYDRFSGTLYPEFITKSKRWSEAASSNLLSMFLERRSPIEKKENESDINFSLNLDQIDIVVNFEFFQRILSFLYFDSVNIKRLEKEAKRQIKKVSKMAKKEIKEVLMQDDTTVDLSLNIKAPQLIIPWSVSDPNTRFLLVDFGMFTLKKDTSVPLREKFDINMENMEIIVPFDINAVGYLSNEQHIGKYDVILEKASFSASAMKYKSDTAEEKVQVIVNVPCINFVLSKESMLAVAVLTQQIAEFKQNPTGTKQKINDLKIMGSLMVNHDDSGFAPFFVEVSSTKKIFFYSDESKKYLKIIAHLNSHSKVWKSDKYENTFCLMLPQKKGYQTKYIYLQCSSEDEMEKWVTTLTMFIYSFNTHFFVDDFADILKEVSFSDDEEEEEEQKEGVLIAIRFNLSSFILSLSHHDVNLASVYFSNLQAYFRQYHNLDSNLSLHLHAINVKSEVIKDREFYLIKSIDSQSDQDEKEHLVNVNFTRSVDPTSPIYDPSSQMKLNVTFKSLHCFVEPAILSSFIDYGYDLQDILDQITAFNKINYYSFVPDEDEKDAGQKFSDLARMLLEGNESNCKLLTMQLVAGESNMLILNNGATIAEVVINSGTNVSCFVDLETITISGNLRNIQLLDHSEPTSLYKEILGLYDNSQDSVVTLTYKYVFSSISLAELVEQDPERDLIQRGSINYRQFLSMDTSAVKYVHIQRFYRKAQSYISGPLLNALKRESTRNRINFSGLDGKDIISKRIINNQIKLNIKITSPVVIFPSNFQSRDHFLAHLGNLEVENFLIGDSSNPVDHVKVLLNDIMLEFVSSASIHREKILSNIHIKVNVKKPIITPFTKTKQNNEFDIAKEVVNVDFSDIVFSLTHSQYQTIFDFVNGNIRDGMRDINEERKFYQSIGKLVTRRKKKDIMMKRVTSERAIDSMSSSIIITDVHVTAPNISLVILKKNGSNFAKLAVTDLRLNNKIDINECIRLHLTLGSIIASDMRSNTSNVFSNFIEFSDPTACFSLQYENDRLQFKEKVNLKLSDPKVVVIPELLLDFRHFFSDTHYFQNDTLNELLLVGTTIDETAEYETILEQNETPEEIEIKAKLELKGDFGTPRIIIPEDSEDASSRLLVLKFSSELDFNATQIGKSEKGLFKITGLTVIITHGTSSLPLLEPTNIDVVIMRLKSQEDTNGPKEERVIRVSISEGASARLSYHDVKMLYTIAEQFKQKLEMPSALSQQDITMYLQEVEDNDGKPHNAPIIAKDFKKMISEELLPQTLVNKFIIESKTMSILVVDDLTGFDIPIIRVHLSGLRFNSMIKSFSTNESNISAYLEFLVHGDCYNFKLAEWEPIIEKNKVPIHCMYQNQKGYPKHIVQVECDDIINMNITHSSLETILSTAQAWSKELKRETVSRVKKLAITFEPFSIVNKCGLAVSFKVADDFIELEQDKEVRFSFPTNTAERKNFVTLQIGSNTIKTLVNKNGIYPHSLLLQDKELGQLEYQIYIEVKDKEKRKLIIIHSGCKVRNKTDKYWQIGCHVGEKIVPLAFLAPYSSLYIPTSFVVEDGRLAIRPCKDQDDNSAETLSSEYKWTSNDSTLYSLKSFRKTPAKTILSRNKHMTIKKDHMYCILNSKSKANSKTRISIIPPLAIQNVLQEDVQFALFGSSSKDANVRIAKYSDTIKKGDTKYIYRIDMQKPKMWIQSIINGWQTKDITLIYTYGESQEETCNTFSNFFMDGRVINLRYDVFSTDNAYVKIVVYCPYLIMNYTHHDLEIVESSKENYKLGCSTTIDGTAATMFNYYSESSSMIFSKKVFLKTSHGFISNPFSIDSVGTPSELILYHESDQSKLPLKMGCFVSLAQGKYERTKIVEITPRYLLINDIHSKEKSVNIEVKQFGDESNILTIAKQESCHYYWTIDCNKLETNEADTPLTVHFLRKKIPMICIRLKNVDEEDPLLSEWSMPFSIDTLGEIPLIIGSNYITTKIMQNNGCIQVSFTRAALPPYFIVNQTSHAISVSQVYTGENIVIASNKTIPYMVPDIKSKHSIYVTLGEKFKLGSIDIDKIKKSKFISIPQLKTSIFIRLTTYRGYTRVISFQEKDVKPNQQQLETDQDDPQSFELLQSYLFVKGIGVSIINQNQTEILYAHADNISVNCNITENNKQLLEVKVNRMGIDNQLENCTFPIMFTNANKLGLRDFLHFSLIMDTKEKEFDYIPYLSLLMQEAKIAIDFKLIHEILKMVSSLQGKKTNHEKQYIISKTTTRHNVDTHEHQHDEILSSFNVQLKSQHDRMIYFELLQLHPFKLNLSFVFNEIPNDEEQDLSIILRTLGARLSMNIDEAPIRLNALILNHPPLSSRTQLVENIKAHYTRYAISEMFSILGSFDIIGNPVGLFNDIDKGVYDLFYEPMEGITKSPKEFTLGLAKGTTSFFKHSIHGTFNTASKVTESISNGISLLTLDEDYQIKRKEANHLSKRPKHIGEGLVSGAQSLSMGLFEAGTGLFVKPIEGASKEGISGFLKGVGKGIIGMPVKPITGVLDFVYKTSEGLKNTTQYFDREFQIHRKRFPRYVGADKKLNKYDGNASFGCFAFAALMKQGIIPNDSTYVSHYFLTSTNDVVFLSTQHICQVSCLVSPPPQQQNTHHNKITKYFSSQHPPKPEQLLEKFSLTWIYEIKTISKLDCSRNNPNSIVLRVKSQTAWFGFGDLYDDVIIETEPHNNDLLSKLHQLHKF</sequence>
<dbReference type="InterPro" id="IPR026847">
    <property type="entry name" value="VPS13"/>
</dbReference>
<dbReference type="Pfam" id="PF12624">
    <property type="entry name" value="VPS13_N"/>
    <property type="match status" value="1"/>
</dbReference>
<evidence type="ECO:0000313" key="5">
    <source>
        <dbReference type="EMBL" id="KAG2388109.1"/>
    </source>
</evidence>